<dbReference type="InterPro" id="IPR051568">
    <property type="entry name" value="LZTR1/Attractin"/>
</dbReference>
<dbReference type="PANTHER" id="PTHR46376:SF1">
    <property type="entry name" value="LEUCINE-ZIPPER-LIKE TRANSCRIPTIONAL REGULATOR 1"/>
    <property type="match status" value="1"/>
</dbReference>
<accession>F2DUL7</accession>
<name>F2DUL7_HORVV</name>
<reference evidence="3" key="1">
    <citation type="journal article" date="2011" name="Plant Physiol.">
        <title>Comprehensive sequence analysis of 24,783 barley full-length cDNAs derived from 12 clone libraries.</title>
        <authorList>
            <person name="Matsumoto T."/>
            <person name="Tanaka T."/>
            <person name="Sakai H."/>
            <person name="Amano N."/>
            <person name="Kanamori H."/>
            <person name="Kurita K."/>
            <person name="Kikuta A."/>
            <person name="Kamiya K."/>
            <person name="Yamamoto M."/>
            <person name="Ikawa H."/>
            <person name="Fujii N."/>
            <person name="Hori K."/>
            <person name="Itoh T."/>
            <person name="Sato K."/>
        </authorList>
    </citation>
    <scope>NUCLEOTIDE SEQUENCE</scope>
    <source>
        <tissue evidence="3">Shoot and root</tissue>
    </source>
</reference>
<dbReference type="Pfam" id="PF24681">
    <property type="entry name" value="Kelch_KLHDC2_KLHL20_DRC7"/>
    <property type="match status" value="1"/>
</dbReference>
<dbReference type="Gene3D" id="2.120.10.80">
    <property type="entry name" value="Kelch-type beta propeller"/>
    <property type="match status" value="1"/>
</dbReference>
<organism evidence="3">
    <name type="scientific">Hordeum vulgare subsp. vulgare</name>
    <name type="common">Domesticated barley</name>
    <dbReference type="NCBI Taxonomy" id="112509"/>
    <lineage>
        <taxon>Eukaryota</taxon>
        <taxon>Viridiplantae</taxon>
        <taxon>Streptophyta</taxon>
        <taxon>Embryophyta</taxon>
        <taxon>Tracheophyta</taxon>
        <taxon>Spermatophyta</taxon>
        <taxon>Magnoliopsida</taxon>
        <taxon>Liliopsida</taxon>
        <taxon>Poales</taxon>
        <taxon>Poaceae</taxon>
        <taxon>BOP clade</taxon>
        <taxon>Pooideae</taxon>
        <taxon>Triticodae</taxon>
        <taxon>Triticeae</taxon>
        <taxon>Hordeinae</taxon>
        <taxon>Hordeum</taxon>
    </lineage>
</organism>
<evidence type="ECO:0000313" key="3">
    <source>
        <dbReference type="EMBL" id="BAJ98788.1"/>
    </source>
</evidence>
<sequence>MMENKILERWGHSSSLYNNKLYIFAGRISSTTDTNDILIFDPTSRSLSKMKVKGRNTPQPRRRHASLMVGRSLLCFGGYNGKYLNDFSFITLPNEYHYAFKTTVLLCETIEEHRRKMESH</sequence>
<proteinExistence type="evidence at transcript level"/>
<keyword evidence="1" id="KW-0880">Kelch repeat</keyword>
<protein>
    <submittedName>
        <fullName evidence="3">Predicted protein</fullName>
    </submittedName>
</protein>
<evidence type="ECO:0000256" key="2">
    <source>
        <dbReference type="ARBA" id="ARBA00022737"/>
    </source>
</evidence>
<keyword evidence="2" id="KW-0677">Repeat</keyword>
<dbReference type="PANTHER" id="PTHR46376">
    <property type="entry name" value="LEUCINE-ZIPPER-LIKE TRANSCRIPTIONAL REGULATOR 1"/>
    <property type="match status" value="1"/>
</dbReference>
<dbReference type="SUPFAM" id="SSF117281">
    <property type="entry name" value="Kelch motif"/>
    <property type="match status" value="1"/>
</dbReference>
<dbReference type="EMBL" id="AK367585">
    <property type="protein sequence ID" value="BAJ98788.1"/>
    <property type="molecule type" value="mRNA"/>
</dbReference>
<evidence type="ECO:0000256" key="1">
    <source>
        <dbReference type="ARBA" id="ARBA00022441"/>
    </source>
</evidence>
<dbReference type="InterPro" id="IPR015915">
    <property type="entry name" value="Kelch-typ_b-propeller"/>
</dbReference>
<dbReference type="AlphaFoldDB" id="F2DUL7"/>